<accession>A0A6J7I636</accession>
<sequence length="175" mass="18872">MSADGLRFAGVVALPGVLGLVQDAYRGEPSRAGWTTEADLLDGGRTTPELVRALLVSVRDAVLVLGPQDRPTACCAVGVADGVASLGMFAVRPEEQGRGTGAAVLAGAERYVRERWDPGALHLSVIRQRTELVDWYGRRGYAPTGGTQPFPYGDERYGRPLRDDLELVVLRRALR</sequence>
<proteinExistence type="predicted"/>
<gene>
    <name evidence="2" type="ORF">UFOPK3564_02117</name>
</gene>
<protein>
    <submittedName>
        <fullName evidence="2">Unannotated protein</fullName>
    </submittedName>
</protein>
<evidence type="ECO:0000259" key="1">
    <source>
        <dbReference type="PROSITE" id="PS51186"/>
    </source>
</evidence>
<dbReference type="Pfam" id="PF00583">
    <property type="entry name" value="Acetyltransf_1"/>
    <property type="match status" value="1"/>
</dbReference>
<dbReference type="PROSITE" id="PS51186">
    <property type="entry name" value="GNAT"/>
    <property type="match status" value="1"/>
</dbReference>
<evidence type="ECO:0000313" key="2">
    <source>
        <dbReference type="EMBL" id="CAB4926169.1"/>
    </source>
</evidence>
<dbReference type="SUPFAM" id="SSF55729">
    <property type="entry name" value="Acyl-CoA N-acyltransferases (Nat)"/>
    <property type="match status" value="1"/>
</dbReference>
<dbReference type="GO" id="GO:0016747">
    <property type="term" value="F:acyltransferase activity, transferring groups other than amino-acyl groups"/>
    <property type="evidence" value="ECO:0007669"/>
    <property type="project" value="InterPro"/>
</dbReference>
<dbReference type="CDD" id="cd04301">
    <property type="entry name" value="NAT_SF"/>
    <property type="match status" value="1"/>
</dbReference>
<dbReference type="InterPro" id="IPR000182">
    <property type="entry name" value="GNAT_dom"/>
</dbReference>
<dbReference type="Gene3D" id="3.40.630.30">
    <property type="match status" value="1"/>
</dbReference>
<dbReference type="AlphaFoldDB" id="A0A6J7I636"/>
<reference evidence="2" key="1">
    <citation type="submission" date="2020-05" db="EMBL/GenBank/DDBJ databases">
        <authorList>
            <person name="Chiriac C."/>
            <person name="Salcher M."/>
            <person name="Ghai R."/>
            <person name="Kavagutti S V."/>
        </authorList>
    </citation>
    <scope>NUCLEOTIDE SEQUENCE</scope>
</reference>
<dbReference type="EMBL" id="CAFBMK010000134">
    <property type="protein sequence ID" value="CAB4926169.1"/>
    <property type="molecule type" value="Genomic_DNA"/>
</dbReference>
<dbReference type="InterPro" id="IPR016181">
    <property type="entry name" value="Acyl_CoA_acyltransferase"/>
</dbReference>
<name>A0A6J7I636_9ZZZZ</name>
<feature type="domain" description="N-acetyltransferase" evidence="1">
    <location>
        <begin position="4"/>
        <end position="166"/>
    </location>
</feature>
<organism evidence="2">
    <name type="scientific">freshwater metagenome</name>
    <dbReference type="NCBI Taxonomy" id="449393"/>
    <lineage>
        <taxon>unclassified sequences</taxon>
        <taxon>metagenomes</taxon>
        <taxon>ecological metagenomes</taxon>
    </lineage>
</organism>